<reference evidence="2" key="1">
    <citation type="submission" date="2018-11" db="EMBL/GenBank/DDBJ databases">
        <authorList>
            <consortium name="Genoscope - CEA"/>
            <person name="William W."/>
        </authorList>
    </citation>
    <scope>NUCLEOTIDE SEQUENCE</scope>
</reference>
<evidence type="ECO:0008006" key="3">
    <source>
        <dbReference type="Google" id="ProtNLM"/>
    </source>
</evidence>
<protein>
    <recommendedName>
        <fullName evidence="3">Neprosin domain-containing protein</fullName>
    </recommendedName>
</protein>
<gene>
    <name evidence="2" type="ORF">BOLC2T12052H</name>
</gene>
<sequence length="158" mass="17874">MKPSRTELNSQTGNNITQKNKIKCPDGTIPVLRNTKDFLTSANLFPENYVHPQSVDSPGTHVSIHFLRSHAGPYRGIQAWVYGVDLKIEKDQASYSQIYLGSDVNNKINYISAGFMINPGYILATDVFGHMDFGRVKMERDVTIQLVQGLFKYHRRSP</sequence>
<proteinExistence type="predicted"/>
<dbReference type="EMBL" id="LR031874">
    <property type="protein sequence ID" value="VDD27042.1"/>
    <property type="molecule type" value="Genomic_DNA"/>
</dbReference>
<evidence type="ECO:0000313" key="2">
    <source>
        <dbReference type="EMBL" id="VDD27042.1"/>
    </source>
</evidence>
<dbReference type="AlphaFoldDB" id="A0A3P6E327"/>
<name>A0A3P6E327_BRAOL</name>
<accession>A0A3P6E327</accession>
<organism evidence="2">
    <name type="scientific">Brassica oleracea</name>
    <name type="common">Wild cabbage</name>
    <dbReference type="NCBI Taxonomy" id="3712"/>
    <lineage>
        <taxon>Eukaryota</taxon>
        <taxon>Viridiplantae</taxon>
        <taxon>Streptophyta</taxon>
        <taxon>Embryophyta</taxon>
        <taxon>Tracheophyta</taxon>
        <taxon>Spermatophyta</taxon>
        <taxon>Magnoliopsida</taxon>
        <taxon>eudicotyledons</taxon>
        <taxon>Gunneridae</taxon>
        <taxon>Pentapetalae</taxon>
        <taxon>rosids</taxon>
        <taxon>malvids</taxon>
        <taxon>Brassicales</taxon>
        <taxon>Brassicaceae</taxon>
        <taxon>Brassiceae</taxon>
        <taxon>Brassica</taxon>
    </lineage>
</organism>
<feature type="compositionally biased region" description="Polar residues" evidence="1">
    <location>
        <begin position="1"/>
        <end position="19"/>
    </location>
</feature>
<evidence type="ECO:0000256" key="1">
    <source>
        <dbReference type="SAM" id="MobiDB-lite"/>
    </source>
</evidence>
<feature type="region of interest" description="Disordered" evidence="1">
    <location>
        <begin position="1"/>
        <end position="20"/>
    </location>
</feature>